<evidence type="ECO:0000313" key="14">
    <source>
        <dbReference type="EMBL" id="KOX78189.1"/>
    </source>
</evidence>
<feature type="binding site" evidence="12">
    <location>
        <position position="302"/>
    </location>
    <ligand>
        <name>K(+)</name>
        <dbReference type="ChEBI" id="CHEBI:29103"/>
    </ligand>
</feature>
<evidence type="ECO:0000256" key="11">
    <source>
        <dbReference type="ARBA" id="ARBA00023277"/>
    </source>
</evidence>
<comment type="pathway">
    <text evidence="12">Carbohydrate metabolism; D-ribose degradation; D-ribose 5-phosphate from beta-D-ribopyranose: step 2/2.</text>
</comment>
<dbReference type="InterPro" id="IPR029056">
    <property type="entry name" value="Ribokinase-like"/>
</dbReference>
<dbReference type="InterPro" id="IPR011877">
    <property type="entry name" value="Ribokinase"/>
</dbReference>
<keyword evidence="9 12" id="KW-0460">Magnesium</keyword>
<evidence type="ECO:0000256" key="4">
    <source>
        <dbReference type="ARBA" id="ARBA00022679"/>
    </source>
</evidence>
<dbReference type="STRING" id="166423.A0A0M9A8R8"/>
<dbReference type="GO" id="GO:0046872">
    <property type="term" value="F:metal ion binding"/>
    <property type="evidence" value="ECO:0007669"/>
    <property type="project" value="UniProtKB-KW"/>
</dbReference>
<keyword evidence="6 12" id="KW-0547">Nucleotide-binding</keyword>
<feature type="binding site" evidence="12">
    <location>
        <begin position="260"/>
        <end position="261"/>
    </location>
    <ligand>
        <name>ATP</name>
        <dbReference type="ChEBI" id="CHEBI:30616"/>
    </ligand>
</feature>
<feature type="binding site" evidence="12">
    <location>
        <begin position="227"/>
        <end position="232"/>
    </location>
    <ligand>
        <name>ATP</name>
        <dbReference type="ChEBI" id="CHEBI:30616"/>
    </ligand>
</feature>
<evidence type="ECO:0000256" key="12">
    <source>
        <dbReference type="HAMAP-Rule" id="MF_03215"/>
    </source>
</evidence>
<keyword evidence="8 12" id="KW-0067">ATP-binding</keyword>
<dbReference type="HAMAP" id="MF_01987">
    <property type="entry name" value="Ribokinase"/>
    <property type="match status" value="1"/>
</dbReference>
<dbReference type="GO" id="GO:0005829">
    <property type="term" value="C:cytosol"/>
    <property type="evidence" value="ECO:0007669"/>
    <property type="project" value="TreeGrafter"/>
</dbReference>
<feature type="binding site" evidence="12">
    <location>
        <position position="293"/>
    </location>
    <ligand>
        <name>K(+)</name>
        <dbReference type="ChEBI" id="CHEBI:29103"/>
    </ligand>
</feature>
<reference evidence="14 15" key="1">
    <citation type="submission" date="2015-07" db="EMBL/GenBank/DDBJ databases">
        <title>The genome of Melipona quadrifasciata.</title>
        <authorList>
            <person name="Pan H."/>
            <person name="Kapheim K."/>
        </authorList>
    </citation>
    <scope>NUCLEOTIDE SEQUENCE [LARGE SCALE GENOMIC DNA]</scope>
    <source>
        <strain evidence="14">0111107301</strain>
        <tissue evidence="14">Whole body</tissue>
    </source>
</reference>
<evidence type="ECO:0000256" key="2">
    <source>
        <dbReference type="ARBA" id="ARBA00012035"/>
    </source>
</evidence>
<evidence type="ECO:0000256" key="5">
    <source>
        <dbReference type="ARBA" id="ARBA00022723"/>
    </source>
</evidence>
<comment type="similarity">
    <text evidence="1">Belongs to the carbohydrate kinase pfkB family.</text>
</comment>
<comment type="similarity">
    <text evidence="12">Belongs to the carbohydrate kinase PfkB family. Ribokinase subfamily.</text>
</comment>
<dbReference type="UniPathway" id="UPA00916">
    <property type="reaction ID" value="UER00889"/>
</dbReference>
<dbReference type="Gene3D" id="3.40.1190.20">
    <property type="match status" value="1"/>
</dbReference>
<dbReference type="GO" id="GO:0019303">
    <property type="term" value="P:D-ribose catabolic process"/>
    <property type="evidence" value="ECO:0007669"/>
    <property type="project" value="UniProtKB-UniRule"/>
</dbReference>
<feature type="binding site" evidence="12">
    <location>
        <position position="261"/>
    </location>
    <ligand>
        <name>substrate</name>
    </ligand>
</feature>
<dbReference type="GO" id="GO:0004747">
    <property type="term" value="F:ribokinase activity"/>
    <property type="evidence" value="ECO:0007669"/>
    <property type="project" value="UniProtKB-UniRule"/>
</dbReference>
<feature type="binding site" evidence="12">
    <location>
        <position position="296"/>
    </location>
    <ligand>
        <name>K(+)</name>
        <dbReference type="ChEBI" id="CHEBI:29103"/>
    </ligand>
</feature>
<keyword evidence="5 12" id="KW-0479">Metal-binding</keyword>
<evidence type="ECO:0000256" key="7">
    <source>
        <dbReference type="ARBA" id="ARBA00022777"/>
    </source>
</evidence>
<dbReference type="GO" id="GO:0005634">
    <property type="term" value="C:nucleus"/>
    <property type="evidence" value="ECO:0007669"/>
    <property type="project" value="UniProtKB-SubCell"/>
</dbReference>
<gene>
    <name evidence="14" type="ORF">WN51_09548</name>
</gene>
<keyword evidence="11 12" id="KW-0119">Carbohydrate metabolism</keyword>
<dbReference type="PROSITE" id="PS00584">
    <property type="entry name" value="PFKB_KINASES_2"/>
    <property type="match status" value="1"/>
</dbReference>
<protein>
    <recommendedName>
        <fullName evidence="3 12">Ribokinase</fullName>
        <shortName evidence="12">RK</shortName>
        <ecNumber evidence="2 12">2.7.1.15</ecNumber>
    </recommendedName>
</protein>
<dbReference type="SUPFAM" id="SSF53613">
    <property type="entry name" value="Ribokinase-like"/>
    <property type="match status" value="1"/>
</dbReference>
<comment type="subcellular location">
    <subcellularLocation>
        <location evidence="12">Cytoplasm</location>
    </subcellularLocation>
    <subcellularLocation>
        <location evidence="12">Nucleus</location>
    </subcellularLocation>
</comment>
<comment type="cofactor">
    <cofactor evidence="12">
        <name>Mg(2+)</name>
        <dbReference type="ChEBI" id="CHEBI:18420"/>
    </cofactor>
    <text evidence="12">Requires a divalent cation, most likely magnesium in vivo, as an electrophilic catalyst to aid phosphoryl group transfer. It is the chelate of the metal and the nucleotide that is the actual substrate.</text>
</comment>
<dbReference type="PANTHER" id="PTHR10584:SF166">
    <property type="entry name" value="RIBOKINASE"/>
    <property type="match status" value="1"/>
</dbReference>
<sequence length="315" mass="33714">MSSKIVTVGSCMIDFTCFSPRLPKSGETIIGNRYEIKYGGKGANQCIAASKLGAATAIIASVRLGSDIYGQEYLKIFKEKNIDAYVQIQSNHHSGIAHITVAKNGENSIVIVLGSNALMTVNHVDSAANVIKNAAVLLCQFEIPLEITLHALKIFKGHGLSIVNGSPATKDVHPDLWKLCDIFCVNETEVSSNWTEVITGVQLQGSSSIQQAVVKLLDKGCNTVIITLGEQGAVYASQEDRTVKKVGTTRVQPVDTTGAGDAFLGAFAYFKAYHPTLSMGECVRRACVVATESVLKFGTHASFPDRSSLSPDLFA</sequence>
<name>A0A0M9A8R8_9HYME</name>
<evidence type="ECO:0000256" key="6">
    <source>
        <dbReference type="ARBA" id="ARBA00022741"/>
    </source>
</evidence>
<organism evidence="14 15">
    <name type="scientific">Melipona quadrifasciata</name>
    <dbReference type="NCBI Taxonomy" id="166423"/>
    <lineage>
        <taxon>Eukaryota</taxon>
        <taxon>Metazoa</taxon>
        <taxon>Ecdysozoa</taxon>
        <taxon>Arthropoda</taxon>
        <taxon>Hexapoda</taxon>
        <taxon>Insecta</taxon>
        <taxon>Pterygota</taxon>
        <taxon>Neoptera</taxon>
        <taxon>Endopterygota</taxon>
        <taxon>Hymenoptera</taxon>
        <taxon>Apocrita</taxon>
        <taxon>Aculeata</taxon>
        <taxon>Apoidea</taxon>
        <taxon>Anthophila</taxon>
        <taxon>Apidae</taxon>
        <taxon>Melipona</taxon>
    </lineage>
</organism>
<evidence type="ECO:0000313" key="15">
    <source>
        <dbReference type="Proteomes" id="UP000053105"/>
    </source>
</evidence>
<evidence type="ECO:0000256" key="3">
    <source>
        <dbReference type="ARBA" id="ARBA00016943"/>
    </source>
</evidence>
<comment type="caution">
    <text evidence="12">Lacks conserved residue(s) required for the propagation of feature annotation.</text>
</comment>
<comment type="subunit">
    <text evidence="12">Homodimer.</text>
</comment>
<dbReference type="CDD" id="cd01174">
    <property type="entry name" value="ribokinase"/>
    <property type="match status" value="1"/>
</dbReference>
<keyword evidence="12" id="KW-0963">Cytoplasm</keyword>
<feature type="domain" description="Carbohydrate kinase PfkB" evidence="13">
    <location>
        <begin position="3"/>
        <end position="305"/>
    </location>
</feature>
<dbReference type="PRINTS" id="PR00990">
    <property type="entry name" value="RIBOKINASE"/>
</dbReference>
<comment type="catalytic activity">
    <reaction evidence="12">
        <text>D-ribose + ATP = D-ribose 5-phosphate + ADP + H(+)</text>
        <dbReference type="Rhea" id="RHEA:13697"/>
        <dbReference type="ChEBI" id="CHEBI:15378"/>
        <dbReference type="ChEBI" id="CHEBI:30616"/>
        <dbReference type="ChEBI" id="CHEBI:47013"/>
        <dbReference type="ChEBI" id="CHEBI:78346"/>
        <dbReference type="ChEBI" id="CHEBI:456216"/>
        <dbReference type="EC" id="2.7.1.15"/>
    </reaction>
</comment>
<evidence type="ECO:0000256" key="1">
    <source>
        <dbReference type="ARBA" id="ARBA00005380"/>
    </source>
</evidence>
<dbReference type="PANTHER" id="PTHR10584">
    <property type="entry name" value="SUGAR KINASE"/>
    <property type="match status" value="1"/>
</dbReference>
<dbReference type="EMBL" id="KQ435726">
    <property type="protein sequence ID" value="KOX78189.1"/>
    <property type="molecule type" value="Genomic_DNA"/>
</dbReference>
<keyword evidence="4 12" id="KW-0808">Transferase</keyword>
<evidence type="ECO:0000256" key="10">
    <source>
        <dbReference type="ARBA" id="ARBA00022958"/>
    </source>
</evidence>
<feature type="active site" description="Proton acceptor" evidence="12">
    <location>
        <position position="261"/>
    </location>
</feature>
<evidence type="ECO:0000259" key="13">
    <source>
        <dbReference type="Pfam" id="PF00294"/>
    </source>
</evidence>
<keyword evidence="15" id="KW-1185">Reference proteome</keyword>
<dbReference type="AlphaFoldDB" id="A0A0M9A8R8"/>
<feature type="binding site" evidence="12">
    <location>
        <position position="255"/>
    </location>
    <ligand>
        <name>K(+)</name>
        <dbReference type="ChEBI" id="CHEBI:29103"/>
    </ligand>
</feature>
<evidence type="ECO:0000256" key="9">
    <source>
        <dbReference type="ARBA" id="ARBA00022842"/>
    </source>
</evidence>
<keyword evidence="12" id="KW-0539">Nucleus</keyword>
<keyword evidence="7 12" id="KW-0418">Kinase</keyword>
<accession>A0A0M9A8R8</accession>
<dbReference type="Pfam" id="PF00294">
    <property type="entry name" value="PfkB"/>
    <property type="match status" value="1"/>
</dbReference>
<dbReference type="Proteomes" id="UP000053105">
    <property type="component" value="Unassembled WGS sequence"/>
</dbReference>
<feature type="binding site" evidence="12">
    <location>
        <position position="248"/>
    </location>
    <ligand>
        <name>ATP</name>
        <dbReference type="ChEBI" id="CHEBI:30616"/>
    </ligand>
</feature>
<dbReference type="EC" id="2.7.1.15" evidence="2 12"/>
<feature type="binding site" evidence="12">
    <location>
        <begin position="40"/>
        <end position="44"/>
    </location>
    <ligand>
        <name>substrate</name>
    </ligand>
</feature>
<dbReference type="InterPro" id="IPR002139">
    <property type="entry name" value="Ribo/fructo_kinase"/>
</dbReference>
<dbReference type="InterPro" id="IPR002173">
    <property type="entry name" value="Carboh/pur_kinase_PfkB_CS"/>
</dbReference>
<feature type="binding site" evidence="12">
    <location>
        <position position="186"/>
    </location>
    <ligand>
        <name>ATP</name>
        <dbReference type="ChEBI" id="CHEBI:30616"/>
    </ligand>
</feature>
<evidence type="ECO:0000256" key="8">
    <source>
        <dbReference type="ARBA" id="ARBA00022840"/>
    </source>
</evidence>
<dbReference type="GO" id="GO:0005524">
    <property type="term" value="F:ATP binding"/>
    <property type="evidence" value="ECO:0007669"/>
    <property type="project" value="UniProtKB-UniRule"/>
</dbReference>
<feature type="binding site" evidence="12">
    <location>
        <position position="257"/>
    </location>
    <ligand>
        <name>K(+)</name>
        <dbReference type="ChEBI" id="CHEBI:29103"/>
    </ligand>
</feature>
<feature type="binding site" evidence="12">
    <location>
        <position position="142"/>
    </location>
    <ligand>
        <name>substrate</name>
    </ligand>
</feature>
<feature type="binding site" evidence="12">
    <location>
        <begin position="12"/>
        <end position="14"/>
    </location>
    <ligand>
        <name>substrate</name>
    </ligand>
</feature>
<comment type="function">
    <text evidence="12">Catalyzes the phosphorylation of ribose at O-5 in a reaction requiring ATP and magnesium. The resulting D-ribose-5-phosphate can then be used either for sythesis of nucleotides, histidine, and tryptophan, or as a component of the pentose phosphate pathway.</text>
</comment>
<dbReference type="InterPro" id="IPR011611">
    <property type="entry name" value="PfkB_dom"/>
</dbReference>
<dbReference type="OrthoDB" id="415590at2759"/>
<comment type="activity regulation">
    <text evidence="12">Activated by a monovalent cation that binds near, but not in, the active site. The most likely occupant of the site in vivo is potassium. Ion binding induces a conformational change that may alter substrate affinity.</text>
</comment>
<feature type="binding site" evidence="12">
    <location>
        <position position="298"/>
    </location>
    <ligand>
        <name>K(+)</name>
        <dbReference type="ChEBI" id="CHEBI:29103"/>
    </ligand>
</feature>
<keyword evidence="10 12" id="KW-0630">Potassium</keyword>
<proteinExistence type="inferred from homology"/>